<dbReference type="EMBL" id="ASHM01004219">
    <property type="protein sequence ID" value="PNY10986.1"/>
    <property type="molecule type" value="Genomic_DNA"/>
</dbReference>
<dbReference type="Proteomes" id="UP000236291">
    <property type="component" value="Unassembled WGS sequence"/>
</dbReference>
<reference evidence="2 3" key="1">
    <citation type="journal article" date="2014" name="Am. J. Bot.">
        <title>Genome assembly and annotation for red clover (Trifolium pratense; Fabaceae).</title>
        <authorList>
            <person name="Istvanek J."/>
            <person name="Jaros M."/>
            <person name="Krenek A."/>
            <person name="Repkova J."/>
        </authorList>
    </citation>
    <scope>NUCLEOTIDE SEQUENCE [LARGE SCALE GENOMIC DNA]</scope>
    <source>
        <strain evidence="3">cv. Tatra</strain>
        <tissue evidence="2">Young leaves</tissue>
    </source>
</reference>
<organism evidence="2 3">
    <name type="scientific">Trifolium pratense</name>
    <name type="common">Red clover</name>
    <dbReference type="NCBI Taxonomy" id="57577"/>
    <lineage>
        <taxon>Eukaryota</taxon>
        <taxon>Viridiplantae</taxon>
        <taxon>Streptophyta</taxon>
        <taxon>Embryophyta</taxon>
        <taxon>Tracheophyta</taxon>
        <taxon>Spermatophyta</taxon>
        <taxon>Magnoliopsida</taxon>
        <taxon>eudicotyledons</taxon>
        <taxon>Gunneridae</taxon>
        <taxon>Pentapetalae</taxon>
        <taxon>rosids</taxon>
        <taxon>fabids</taxon>
        <taxon>Fabales</taxon>
        <taxon>Fabaceae</taxon>
        <taxon>Papilionoideae</taxon>
        <taxon>50 kb inversion clade</taxon>
        <taxon>NPAAA clade</taxon>
        <taxon>Hologalegina</taxon>
        <taxon>IRL clade</taxon>
        <taxon>Trifolieae</taxon>
        <taxon>Trifolium</taxon>
    </lineage>
</organism>
<proteinExistence type="predicted"/>
<feature type="region of interest" description="Disordered" evidence="1">
    <location>
        <begin position="1"/>
        <end position="53"/>
    </location>
</feature>
<evidence type="ECO:0000313" key="3">
    <source>
        <dbReference type="Proteomes" id="UP000236291"/>
    </source>
</evidence>
<sequence>MKNRRDENQPSSRGDLGNGQIHVPLLKEYDGSQPDADSGSGSSKSTRSDMLKKMQFGNRLTASNKLIQSLSLRTSSNPGRVVVMWILL</sequence>
<reference evidence="2 3" key="2">
    <citation type="journal article" date="2017" name="Front. Plant Sci.">
        <title>Gene Classification and Mining of Molecular Markers Useful in Red Clover (Trifolium pratense) Breeding.</title>
        <authorList>
            <person name="Istvanek J."/>
            <person name="Dluhosova J."/>
            <person name="Dluhos P."/>
            <person name="Patkova L."/>
            <person name="Nedelnik J."/>
            <person name="Repkova J."/>
        </authorList>
    </citation>
    <scope>NUCLEOTIDE SEQUENCE [LARGE SCALE GENOMIC DNA]</scope>
    <source>
        <strain evidence="3">cv. Tatra</strain>
        <tissue evidence="2">Young leaves</tissue>
    </source>
</reference>
<evidence type="ECO:0000313" key="2">
    <source>
        <dbReference type="EMBL" id="PNY10986.1"/>
    </source>
</evidence>
<protein>
    <submittedName>
        <fullName evidence="2">Uncharacterized protein</fullName>
    </submittedName>
</protein>
<accession>A0A2K3P6S7</accession>
<gene>
    <name evidence="2" type="ORF">L195_g007583</name>
</gene>
<name>A0A2K3P6S7_TRIPR</name>
<evidence type="ECO:0000256" key="1">
    <source>
        <dbReference type="SAM" id="MobiDB-lite"/>
    </source>
</evidence>
<comment type="caution">
    <text evidence="2">The sequence shown here is derived from an EMBL/GenBank/DDBJ whole genome shotgun (WGS) entry which is preliminary data.</text>
</comment>
<dbReference type="AlphaFoldDB" id="A0A2K3P6S7"/>